<dbReference type="InterPro" id="IPR004459">
    <property type="entry name" value="CobQ_synth"/>
</dbReference>
<feature type="domain" description="CobQ/CobB/MinD/ParA nucleotide binding" evidence="9">
    <location>
        <begin position="277"/>
        <end position="508"/>
    </location>
</feature>
<dbReference type="Pfam" id="PF01656">
    <property type="entry name" value="CbiA"/>
    <property type="match status" value="1"/>
</dbReference>
<dbReference type="GO" id="GO:0015420">
    <property type="term" value="F:ABC-type vitamin B12 transporter activity"/>
    <property type="evidence" value="ECO:0007669"/>
    <property type="project" value="UniProtKB-UniRule"/>
</dbReference>
<dbReference type="eggNOG" id="COG1010">
    <property type="taxonomic scope" value="Bacteria"/>
</dbReference>
<evidence type="ECO:0000256" key="1">
    <source>
        <dbReference type="ARBA" id="ARBA00004953"/>
    </source>
</evidence>
<dbReference type="InterPro" id="IPR002586">
    <property type="entry name" value="CobQ/CobB/MinD/ParA_Nub-bd_dom"/>
</dbReference>
<dbReference type="CDD" id="cd01750">
    <property type="entry name" value="GATase1_CobQ"/>
    <property type="match status" value="1"/>
</dbReference>
<dbReference type="InterPro" id="IPR011698">
    <property type="entry name" value="GATase_3"/>
</dbReference>
<keyword evidence="2 7" id="KW-0169">Cobalamin biosynthesis</keyword>
<dbReference type="InterPro" id="IPR029062">
    <property type="entry name" value="Class_I_gatase-like"/>
</dbReference>
<keyword evidence="3 11" id="KW-0489">Methyltransferase</keyword>
<keyword evidence="12" id="KW-1185">Reference proteome</keyword>
<dbReference type="GO" id="GO:0008168">
    <property type="term" value="F:methyltransferase activity"/>
    <property type="evidence" value="ECO:0007669"/>
    <property type="project" value="UniProtKB-KW"/>
</dbReference>
<dbReference type="Gene3D" id="3.40.1010.10">
    <property type="entry name" value="Cobalt-precorrin-4 Transmethylase, Domain 1"/>
    <property type="match status" value="1"/>
</dbReference>
<protein>
    <recommendedName>
        <fullName evidence="7">Cobyric acid synthase</fullName>
    </recommendedName>
</protein>
<dbReference type="SUPFAM" id="SSF52317">
    <property type="entry name" value="Class I glutamine amidotransferase-like"/>
    <property type="match status" value="1"/>
</dbReference>
<comment type="function">
    <text evidence="7">Catalyzes amidations at positions B, D, E, and G on adenosylcobyrinic A,C-diamide. NH(2) groups are provided by glutamine, and one molecule of ATP is hydrogenolyzed for each amidation.</text>
</comment>
<keyword evidence="5" id="KW-0949">S-adenosyl-L-methionine</keyword>
<evidence type="ECO:0000259" key="9">
    <source>
        <dbReference type="Pfam" id="PF01656"/>
    </source>
</evidence>
<dbReference type="InterPro" id="IPR000878">
    <property type="entry name" value="4pyrrol_Mease"/>
</dbReference>
<dbReference type="NCBIfam" id="TIGR01466">
    <property type="entry name" value="cobJ_cbiH"/>
    <property type="match status" value="1"/>
</dbReference>
<dbReference type="PANTHER" id="PTHR21343:SF1">
    <property type="entry name" value="COBYRIC ACID SYNTHASE"/>
    <property type="match status" value="1"/>
</dbReference>
<dbReference type="STRING" id="316067.Geob_0038"/>
<organism evidence="11 12">
    <name type="scientific">Geotalea daltonii (strain DSM 22248 / JCM 15807 / FRC-32)</name>
    <name type="common">Geobacter daltonii</name>
    <dbReference type="NCBI Taxonomy" id="316067"/>
    <lineage>
        <taxon>Bacteria</taxon>
        <taxon>Pseudomonadati</taxon>
        <taxon>Thermodesulfobacteriota</taxon>
        <taxon>Desulfuromonadia</taxon>
        <taxon>Geobacterales</taxon>
        <taxon>Geobacteraceae</taxon>
        <taxon>Geotalea</taxon>
    </lineage>
</organism>
<reference evidence="11 12" key="1">
    <citation type="submission" date="2009-01" db="EMBL/GenBank/DDBJ databases">
        <title>Complete sequence of Geobacter sp. FRC-32.</title>
        <authorList>
            <consortium name="US DOE Joint Genome Institute"/>
            <person name="Lucas S."/>
            <person name="Copeland A."/>
            <person name="Lapidus A."/>
            <person name="Glavina del Rio T."/>
            <person name="Dalin E."/>
            <person name="Tice H."/>
            <person name="Bruce D."/>
            <person name="Goodwin L."/>
            <person name="Pitluck S."/>
            <person name="Saunders E."/>
            <person name="Brettin T."/>
            <person name="Detter J.C."/>
            <person name="Han C."/>
            <person name="Larimer F."/>
            <person name="Land M."/>
            <person name="Hauser L."/>
            <person name="Kyrpides N."/>
            <person name="Ovchinnikova G."/>
            <person name="Kostka J."/>
            <person name="Richardson P."/>
        </authorList>
    </citation>
    <scope>NUCLEOTIDE SEQUENCE [LARGE SCALE GENOMIC DNA]</scope>
    <source>
        <strain evidence="12">DSM 22248 / JCM 15807 / FRC-32</strain>
    </source>
</reference>
<dbReference type="SUPFAM" id="SSF53790">
    <property type="entry name" value="Tetrapyrrole methylase"/>
    <property type="match status" value="1"/>
</dbReference>
<dbReference type="Gene3D" id="3.40.50.300">
    <property type="entry name" value="P-loop containing nucleotide triphosphate hydrolases"/>
    <property type="match status" value="1"/>
</dbReference>
<dbReference type="Gene3D" id="3.40.50.880">
    <property type="match status" value="1"/>
</dbReference>
<dbReference type="NCBIfam" id="TIGR00313">
    <property type="entry name" value="cobQ"/>
    <property type="match status" value="1"/>
</dbReference>
<evidence type="ECO:0000256" key="7">
    <source>
        <dbReference type="HAMAP-Rule" id="MF_00028"/>
    </source>
</evidence>
<evidence type="ECO:0000256" key="4">
    <source>
        <dbReference type="ARBA" id="ARBA00022679"/>
    </source>
</evidence>
<feature type="domain" description="Tetrapyrrole methylase" evidence="8">
    <location>
        <begin position="6"/>
        <end position="212"/>
    </location>
</feature>
<dbReference type="CDD" id="cd11646">
    <property type="entry name" value="Precorrin_3B_C17_MT"/>
    <property type="match status" value="1"/>
</dbReference>
<feature type="active site" evidence="7">
    <location>
        <position position="716"/>
    </location>
</feature>
<dbReference type="Pfam" id="PF07685">
    <property type="entry name" value="GATase_3"/>
    <property type="match status" value="1"/>
</dbReference>
<evidence type="ECO:0000259" key="8">
    <source>
        <dbReference type="Pfam" id="PF00590"/>
    </source>
</evidence>
<dbReference type="InterPro" id="IPR027417">
    <property type="entry name" value="P-loop_NTPase"/>
</dbReference>
<feature type="active site" description="Nucleophile" evidence="7">
    <location>
        <position position="606"/>
    </location>
</feature>
<accession>B9M7V7</accession>
<keyword evidence="4 11" id="KW-0808">Transferase</keyword>
<dbReference type="PANTHER" id="PTHR21343">
    <property type="entry name" value="DETHIOBIOTIN SYNTHETASE"/>
    <property type="match status" value="1"/>
</dbReference>
<dbReference type="EMBL" id="CP001390">
    <property type="protein sequence ID" value="ACM18415.1"/>
    <property type="molecule type" value="Genomic_DNA"/>
</dbReference>
<evidence type="ECO:0000256" key="6">
    <source>
        <dbReference type="ARBA" id="ARBA00022962"/>
    </source>
</evidence>
<dbReference type="InterPro" id="IPR006363">
    <property type="entry name" value="Cbl_synth_CobJ/CibH_dom"/>
</dbReference>
<dbReference type="PROSITE" id="PS51273">
    <property type="entry name" value="GATASE_TYPE_1"/>
    <property type="match status" value="1"/>
</dbReference>
<dbReference type="CDD" id="cd05389">
    <property type="entry name" value="CobQ_N"/>
    <property type="match status" value="1"/>
</dbReference>
<keyword evidence="6 7" id="KW-0315">Glutamine amidotransferase</keyword>
<evidence type="ECO:0000313" key="12">
    <source>
        <dbReference type="Proteomes" id="UP000007721"/>
    </source>
</evidence>
<dbReference type="RefSeq" id="WP_012645144.1">
    <property type="nucleotide sequence ID" value="NC_011979.1"/>
</dbReference>
<dbReference type="InterPro" id="IPR014776">
    <property type="entry name" value="4pyrrole_Mease_sub2"/>
</dbReference>
<dbReference type="InterPro" id="IPR047045">
    <property type="entry name" value="CobQ_N"/>
</dbReference>
<dbReference type="InterPro" id="IPR033949">
    <property type="entry name" value="CobQ_GATase1"/>
</dbReference>
<evidence type="ECO:0000256" key="5">
    <source>
        <dbReference type="ARBA" id="ARBA00022691"/>
    </source>
</evidence>
<dbReference type="NCBIfam" id="NF001989">
    <property type="entry name" value="PRK00784.1"/>
    <property type="match status" value="1"/>
</dbReference>
<proteinExistence type="inferred from homology"/>
<evidence type="ECO:0000259" key="10">
    <source>
        <dbReference type="Pfam" id="PF07685"/>
    </source>
</evidence>
<dbReference type="AlphaFoldDB" id="B9M7V7"/>
<dbReference type="InterPro" id="IPR014777">
    <property type="entry name" value="4pyrrole_Mease_sub1"/>
</dbReference>
<dbReference type="PROSITE" id="PS51274">
    <property type="entry name" value="GATASE_COBBQ"/>
    <property type="match status" value="1"/>
</dbReference>
<comment type="similarity">
    <text evidence="7">Belongs to the CobB/CobQ family. CobQ subfamily.</text>
</comment>
<feature type="domain" description="CobB/CobQ-like glutamine amidotransferase" evidence="10">
    <location>
        <begin position="530"/>
        <end position="722"/>
    </location>
</feature>
<dbReference type="eggNOG" id="COG1492">
    <property type="taxonomic scope" value="Bacteria"/>
</dbReference>
<evidence type="ECO:0000256" key="2">
    <source>
        <dbReference type="ARBA" id="ARBA00022573"/>
    </source>
</evidence>
<dbReference type="SUPFAM" id="SSF52540">
    <property type="entry name" value="P-loop containing nucleoside triphosphate hydrolases"/>
    <property type="match status" value="1"/>
</dbReference>
<dbReference type="OrthoDB" id="9808302at2"/>
<evidence type="ECO:0000256" key="3">
    <source>
        <dbReference type="ARBA" id="ARBA00022603"/>
    </source>
</evidence>
<dbReference type="UniPathway" id="UPA00148"/>
<dbReference type="HOGENOM" id="CLU_019250_1_0_7"/>
<dbReference type="KEGG" id="geo:Geob_0038"/>
<dbReference type="GO" id="GO:0009236">
    <property type="term" value="P:cobalamin biosynthetic process"/>
    <property type="evidence" value="ECO:0007669"/>
    <property type="project" value="UniProtKB-UniRule"/>
</dbReference>
<dbReference type="HAMAP" id="MF_00028">
    <property type="entry name" value="CobQ"/>
    <property type="match status" value="1"/>
</dbReference>
<dbReference type="Gene3D" id="3.30.950.10">
    <property type="entry name" value="Methyltransferase, Cobalt-precorrin-4 Transmethylase, Domain 2"/>
    <property type="match status" value="1"/>
</dbReference>
<evidence type="ECO:0000313" key="11">
    <source>
        <dbReference type="EMBL" id="ACM18415.1"/>
    </source>
</evidence>
<gene>
    <name evidence="7" type="primary">cobQ</name>
    <name evidence="11" type="synonym">cbiH</name>
    <name evidence="11" type="synonym">cbiP</name>
    <name evidence="11" type="ordered locus">Geob_0038</name>
</gene>
<dbReference type="Pfam" id="PF00590">
    <property type="entry name" value="TP_methylase"/>
    <property type="match status" value="1"/>
</dbReference>
<name>B9M7V7_GEODF</name>
<dbReference type="GO" id="GO:0032259">
    <property type="term" value="P:methylation"/>
    <property type="evidence" value="ECO:0007669"/>
    <property type="project" value="UniProtKB-KW"/>
</dbReference>
<dbReference type="Proteomes" id="UP000007721">
    <property type="component" value="Chromosome"/>
</dbReference>
<comment type="pathway">
    <text evidence="1 7">Cofactor biosynthesis; adenosylcobalamin biosynthesis.</text>
</comment>
<dbReference type="InterPro" id="IPR035996">
    <property type="entry name" value="4pyrrol_Methylase_sf"/>
</dbReference>
<sequence length="780" mass="84164">MAQSALYIVGIGPGGLNHMTFEAREALASSDVIVGYKTYLDFITPLLAGKEVVSSGMLKEVERCNQALSIACSGKSVALVSSGDAGVYGMAGLALELAENLPAPPDIIIIPGVSAVQAAAAVLGAPLMHDFAVISLSDLLTPWPVIEKRVAAAAAADFVIALYNPKSKGRTMQIEAAQAIIAAQRAAGTPVGIVRNACREGEDMVVTTLDQMLDHDIDMFSIVIIGNSATFVDQKGRMVTPRGYKTGSRFEVLGSKLKTENLEHRTSNLEPALSRAVMICGTGSDVGKSVLTAGFCRILKKRGIGVAPFKSQNMALNSAVTPEGGEIGRAQAVQAEACGIAPHVDMNPVLLKPNSDVGSQVIVQGRVIGNMKVAEYNAYKPEAFVSVKESFSRLRQCHDFIVIEGAGSIAEINLKQHDIANLKVAEMAGCPVILVADIDRGGVFAQIVGTIELLEPAERAMVKGIIINKFRGDASLLKSGIDFVEVRTGLPVLGVIPYFQGFRIADEDSVPLESRAAASRSRHAAGDKLQIGVIRMSRMSNYTDFDALENEPDVELRYIDSPKQMKGLDLIILPGSKSTLTDLYFLMERGLYKAIREFGGAIFGICGGYQMLGRRVLDPFNVESDIKEAEGLSLLDVETVMLMQKETHQVTGHLLAEMDLADGGRELTGYEIHMGETTRGDNALPFARIKCRSDRLVDIEDGAVSRDGRIHGTYLHGIFDNAGFRTAFLNGIRRSKGLRERHKVIPIKDPYELLADHLERHLDMDRLFAICGLKSAKADR</sequence>